<sequence length="497" mass="52730">MQSATLVGATASTPEYCKVVGIISPVDPQAPPIKFQTNLPSSWNNKAMQFAGGGFNGIVRTGLDNVVHAPSQSPTPLDRGYATFGSDSGHTGTCTPQSAPLGPFCPLVDATFGMNEEAFVNFTSASLRKTLDVAQSLMIRFYGSAPTKQYINGGSGGGGESLAAVSLWPEKYSGAIVYYPGINTAAGVLNNATMFKKLYGANAVPGSYINPAKQAMIRTKALAICDPMDGAADQLISNPDACEAKFPVDSLRCPDGADTGDTCLSDAQMKALGTVRARNPFPFELNNEKSMAGYMVFGGPATIPYFGATPDYRQNFNANGSQDPIRYFVTRKPDENIITHDPTFWVAQWKRFASLKDSMTTAANANVARRKGVKILMVTGVADSIIGPQVPIDYYTKIVKLLGLTATRDFFRFYIIPGFAHGAPGPVGGFQATFDSLPVLEAWAEGGTAPALGSLITTDARPSAAGRTRPLCDFPSRPVYRGTGDLNLAASFKCVAP</sequence>
<evidence type="ECO:0000313" key="9">
    <source>
        <dbReference type="Proteomes" id="UP000562395"/>
    </source>
</evidence>
<evidence type="ECO:0000256" key="7">
    <source>
        <dbReference type="ARBA" id="ARBA00023157"/>
    </source>
</evidence>
<name>A0A7W5ZVW5_9SPHN</name>
<reference evidence="8 9" key="1">
    <citation type="submission" date="2020-08" db="EMBL/GenBank/DDBJ databases">
        <title>Genomic Encyclopedia of Type Strains, Phase IV (KMG-IV): sequencing the most valuable type-strain genomes for metagenomic binning, comparative biology and taxonomic classification.</title>
        <authorList>
            <person name="Goeker M."/>
        </authorList>
    </citation>
    <scope>NUCLEOTIDE SEQUENCE [LARGE SCALE GENOMIC DNA]</scope>
    <source>
        <strain evidence="8 9">DSM 14552</strain>
    </source>
</reference>
<evidence type="ECO:0000256" key="6">
    <source>
        <dbReference type="ARBA" id="ARBA00022837"/>
    </source>
</evidence>
<keyword evidence="4" id="KW-0732">Signal</keyword>
<evidence type="ECO:0000256" key="5">
    <source>
        <dbReference type="ARBA" id="ARBA00022801"/>
    </source>
</evidence>
<keyword evidence="9" id="KW-1185">Reference proteome</keyword>
<dbReference type="PANTHER" id="PTHR33938">
    <property type="entry name" value="FERULOYL ESTERASE B-RELATED"/>
    <property type="match status" value="1"/>
</dbReference>
<evidence type="ECO:0000256" key="3">
    <source>
        <dbReference type="ARBA" id="ARBA00022723"/>
    </source>
</evidence>
<keyword evidence="3" id="KW-0479">Metal-binding</keyword>
<dbReference type="AlphaFoldDB" id="A0A7W5ZVW5"/>
<dbReference type="EC" id="3.1.1.73" evidence="8"/>
<dbReference type="InterPro" id="IPR029058">
    <property type="entry name" value="AB_hydrolase_fold"/>
</dbReference>
<dbReference type="Pfam" id="PF07519">
    <property type="entry name" value="Tannase"/>
    <property type="match status" value="1"/>
</dbReference>
<dbReference type="PANTHER" id="PTHR33938:SF15">
    <property type="entry name" value="FERULOYL ESTERASE B-RELATED"/>
    <property type="match status" value="1"/>
</dbReference>
<dbReference type="SUPFAM" id="SSF53474">
    <property type="entry name" value="alpha/beta-Hydrolases"/>
    <property type="match status" value="1"/>
</dbReference>
<keyword evidence="7" id="KW-1015">Disulfide bond</keyword>
<dbReference type="EMBL" id="JACICY010000004">
    <property type="protein sequence ID" value="MBB3860901.1"/>
    <property type="molecule type" value="Genomic_DNA"/>
</dbReference>
<accession>A0A7W5ZVW5</accession>
<organism evidence="8 9">
    <name type="scientific">Novosphingobium hassiacum</name>
    <dbReference type="NCBI Taxonomy" id="173676"/>
    <lineage>
        <taxon>Bacteria</taxon>
        <taxon>Pseudomonadati</taxon>
        <taxon>Pseudomonadota</taxon>
        <taxon>Alphaproteobacteria</taxon>
        <taxon>Sphingomonadales</taxon>
        <taxon>Sphingomonadaceae</taxon>
        <taxon>Novosphingobium</taxon>
    </lineage>
</organism>
<dbReference type="InterPro" id="IPR011118">
    <property type="entry name" value="Tannase/feruloyl_esterase"/>
</dbReference>
<comment type="caution">
    <text evidence="8">The sequence shown here is derived from an EMBL/GenBank/DDBJ whole genome shotgun (WGS) entry which is preliminary data.</text>
</comment>
<evidence type="ECO:0000256" key="1">
    <source>
        <dbReference type="ARBA" id="ARBA00006249"/>
    </source>
</evidence>
<dbReference type="GO" id="GO:0030600">
    <property type="term" value="F:feruloyl esterase activity"/>
    <property type="evidence" value="ECO:0007669"/>
    <property type="project" value="UniProtKB-EC"/>
</dbReference>
<protein>
    <submittedName>
        <fullName evidence="8">Feruloyl esterase</fullName>
        <ecNumber evidence="8">3.1.1.73</ecNumber>
    </submittedName>
</protein>
<dbReference type="RefSeq" id="WP_183613146.1">
    <property type="nucleotide sequence ID" value="NZ_JACICY010000004.1"/>
</dbReference>
<keyword evidence="2" id="KW-0719">Serine esterase</keyword>
<dbReference type="Proteomes" id="UP000562395">
    <property type="component" value="Unassembled WGS sequence"/>
</dbReference>
<comment type="similarity">
    <text evidence="1">Belongs to the tannase family.</text>
</comment>
<evidence type="ECO:0000256" key="4">
    <source>
        <dbReference type="ARBA" id="ARBA00022729"/>
    </source>
</evidence>
<evidence type="ECO:0000256" key="2">
    <source>
        <dbReference type="ARBA" id="ARBA00022487"/>
    </source>
</evidence>
<evidence type="ECO:0000313" key="8">
    <source>
        <dbReference type="EMBL" id="MBB3860901.1"/>
    </source>
</evidence>
<keyword evidence="6" id="KW-0106">Calcium</keyword>
<proteinExistence type="inferred from homology"/>
<keyword evidence="5 8" id="KW-0378">Hydrolase</keyword>
<dbReference type="GO" id="GO:0046872">
    <property type="term" value="F:metal ion binding"/>
    <property type="evidence" value="ECO:0007669"/>
    <property type="project" value="UniProtKB-KW"/>
</dbReference>
<gene>
    <name evidence="8" type="ORF">GGQ88_002170</name>
</gene>